<evidence type="ECO:0000313" key="2">
    <source>
        <dbReference type="Proteomes" id="UP000275408"/>
    </source>
</evidence>
<name>A0A3M6U6C1_POCDA</name>
<keyword evidence="2" id="KW-1185">Reference proteome</keyword>
<dbReference type="Proteomes" id="UP000275408">
    <property type="component" value="Unassembled WGS sequence"/>
</dbReference>
<comment type="caution">
    <text evidence="1">The sequence shown here is derived from an EMBL/GenBank/DDBJ whole genome shotgun (WGS) entry which is preliminary data.</text>
</comment>
<protein>
    <submittedName>
        <fullName evidence="1">Uncharacterized protein</fullName>
    </submittedName>
</protein>
<evidence type="ECO:0000313" key="1">
    <source>
        <dbReference type="EMBL" id="RMX49200.1"/>
    </source>
</evidence>
<proteinExistence type="predicted"/>
<sequence>MTDSTRSWVPGFTLTDTVKEKIRAGHMHPGIQGKSLFLSSDENVVWNLVKDTFIQPDVLKPHSSDDKKEVIQKRFSLQIGNLGCNGAECFCVTVILHKFSCIVSEMIIGLRL</sequence>
<dbReference type="AlphaFoldDB" id="A0A3M6U6C1"/>
<dbReference type="EMBL" id="RCHS01002157">
    <property type="protein sequence ID" value="RMX49200.1"/>
    <property type="molecule type" value="Genomic_DNA"/>
</dbReference>
<accession>A0A3M6U6C1</accession>
<reference evidence="1 2" key="1">
    <citation type="journal article" date="2018" name="Sci. Rep.">
        <title>Comparative analysis of the Pocillopora damicornis genome highlights role of immune system in coral evolution.</title>
        <authorList>
            <person name="Cunning R."/>
            <person name="Bay R.A."/>
            <person name="Gillette P."/>
            <person name="Baker A.C."/>
            <person name="Traylor-Knowles N."/>
        </authorList>
    </citation>
    <scope>NUCLEOTIDE SEQUENCE [LARGE SCALE GENOMIC DNA]</scope>
    <source>
        <strain evidence="1">RSMAS</strain>
        <tissue evidence="1">Whole animal</tissue>
    </source>
</reference>
<organism evidence="1 2">
    <name type="scientific">Pocillopora damicornis</name>
    <name type="common">Cauliflower coral</name>
    <name type="synonym">Millepora damicornis</name>
    <dbReference type="NCBI Taxonomy" id="46731"/>
    <lineage>
        <taxon>Eukaryota</taxon>
        <taxon>Metazoa</taxon>
        <taxon>Cnidaria</taxon>
        <taxon>Anthozoa</taxon>
        <taxon>Hexacorallia</taxon>
        <taxon>Scleractinia</taxon>
        <taxon>Astrocoeniina</taxon>
        <taxon>Pocilloporidae</taxon>
        <taxon>Pocillopora</taxon>
    </lineage>
</organism>
<gene>
    <name evidence="1" type="ORF">pdam_00005838</name>
</gene>